<protein>
    <submittedName>
        <fullName evidence="1">MORN repeat containing protein</fullName>
    </submittedName>
</protein>
<evidence type="ECO:0000313" key="1">
    <source>
        <dbReference type="EMBL" id="WNL49972.1"/>
    </source>
</evidence>
<gene>
    <name evidence="1" type="ORF">MarFTMF_456</name>
</gene>
<proteinExistence type="predicted"/>
<dbReference type="SUPFAM" id="SSF82185">
    <property type="entry name" value="Histone H3 K4-specific methyltransferase SET7/9 N-terminal domain"/>
    <property type="match status" value="1"/>
</dbReference>
<sequence>MHAFLEKREVTSFSINGDFSPKKQNFETTVQQKDGILTTLPDGSTVKILCKIVTSYGWCFIKENTYKNGKLHGKCVVRTFSSPEEVEKEVEGEYRHGKLHGRWTMTAGDSVSTFFFAKGKLLEWTEHFGEEFGIVSRNDKKGKLYVLEKKKDSNFGCSFFEIIKERNVPSRLGLVIQARTYKNFKCITREFSPEYREEICQNFPGGEIFCKGRLVLSRSCLLVECPSVQEELKNIVCPVIISTFRPGQ</sequence>
<name>A0AA96ELQ1_9VIRU</name>
<dbReference type="Gene3D" id="2.20.110.10">
    <property type="entry name" value="Histone H3 K4-specific methyltransferase SET7/9 N-terminal domain"/>
    <property type="match status" value="1"/>
</dbReference>
<reference evidence="1" key="1">
    <citation type="submission" date="2023-07" db="EMBL/GenBank/DDBJ databases">
        <authorList>
            <person name="Xia Y."/>
        </authorList>
    </citation>
    <scope>NUCLEOTIDE SEQUENCE</scope>
    <source>
        <strain evidence="1">F</strain>
    </source>
</reference>
<organism evidence="1">
    <name type="scientific">Marseillevirus sp</name>
    <dbReference type="NCBI Taxonomy" id="2809551"/>
    <lineage>
        <taxon>Viruses</taxon>
        <taxon>Varidnaviria</taxon>
        <taxon>Bamfordvirae</taxon>
        <taxon>Nucleocytoviricota</taxon>
        <taxon>Megaviricetes</taxon>
        <taxon>Pimascovirales</taxon>
        <taxon>Pimascovirales incertae sedis</taxon>
        <taxon>Marseilleviridae</taxon>
        <taxon>Marseillevirus</taxon>
    </lineage>
</organism>
<dbReference type="EMBL" id="OR343188">
    <property type="protein sequence ID" value="WNL49972.1"/>
    <property type="molecule type" value="Genomic_DNA"/>
</dbReference>
<accession>A0AA96ELQ1</accession>